<dbReference type="Pfam" id="PF00439">
    <property type="entry name" value="Bromodomain"/>
    <property type="match status" value="1"/>
</dbReference>
<dbReference type="GO" id="GO:0035267">
    <property type="term" value="C:NuA4 histone acetyltransferase complex"/>
    <property type="evidence" value="ECO:0007669"/>
    <property type="project" value="TreeGrafter"/>
</dbReference>
<feature type="region of interest" description="Disordered" evidence="3">
    <location>
        <begin position="147"/>
        <end position="791"/>
    </location>
</feature>
<evidence type="ECO:0000256" key="2">
    <source>
        <dbReference type="PROSITE-ProRule" id="PRU00035"/>
    </source>
</evidence>
<evidence type="ECO:0000313" key="5">
    <source>
        <dbReference type="EMBL" id="ETS78941.1"/>
    </source>
</evidence>
<feature type="compositionally biased region" description="Polar residues" evidence="3">
    <location>
        <begin position="413"/>
        <end position="422"/>
    </location>
</feature>
<feature type="compositionally biased region" description="Low complexity" evidence="3">
    <location>
        <begin position="967"/>
        <end position="986"/>
    </location>
</feature>
<keyword evidence="6" id="KW-1185">Reference proteome</keyword>
<feature type="compositionally biased region" description="Low complexity" evidence="3">
    <location>
        <begin position="490"/>
        <end position="518"/>
    </location>
</feature>
<dbReference type="Proteomes" id="UP000030651">
    <property type="component" value="Unassembled WGS sequence"/>
</dbReference>
<feature type="region of interest" description="Disordered" evidence="3">
    <location>
        <begin position="961"/>
        <end position="1011"/>
    </location>
</feature>
<feature type="compositionally biased region" description="Low complexity" evidence="3">
    <location>
        <begin position="160"/>
        <end position="178"/>
    </location>
</feature>
<proteinExistence type="predicted"/>
<dbReference type="PANTHER" id="PTHR15398:SF4">
    <property type="entry name" value="BROMODOMAIN-CONTAINING PROTEIN 8 ISOFORM X1"/>
    <property type="match status" value="1"/>
</dbReference>
<dbReference type="PROSITE" id="PS50014">
    <property type="entry name" value="BROMODOMAIN_2"/>
    <property type="match status" value="1"/>
</dbReference>
<accession>W3X199</accession>
<name>W3X199_PESFW</name>
<feature type="compositionally biased region" description="Polar residues" evidence="3">
    <location>
        <begin position="553"/>
        <end position="565"/>
    </location>
</feature>
<dbReference type="InterPro" id="IPR001487">
    <property type="entry name" value="Bromodomain"/>
</dbReference>
<evidence type="ECO:0000259" key="4">
    <source>
        <dbReference type="PROSITE" id="PS50014"/>
    </source>
</evidence>
<feature type="compositionally biased region" description="Low complexity" evidence="3">
    <location>
        <begin position="268"/>
        <end position="277"/>
    </location>
</feature>
<dbReference type="GeneID" id="19273807"/>
<feature type="region of interest" description="Disordered" evidence="3">
    <location>
        <begin position="909"/>
        <end position="929"/>
    </location>
</feature>
<dbReference type="OrthoDB" id="21449at2759"/>
<feature type="compositionally biased region" description="Low complexity" evidence="3">
    <location>
        <begin position="613"/>
        <end position="634"/>
    </location>
</feature>
<dbReference type="KEGG" id="pfy:PFICI_08794"/>
<dbReference type="RefSeq" id="XP_007835566.1">
    <property type="nucleotide sequence ID" value="XM_007837375.1"/>
</dbReference>
<dbReference type="SUPFAM" id="SSF47370">
    <property type="entry name" value="Bromodomain"/>
    <property type="match status" value="1"/>
</dbReference>
<evidence type="ECO:0000256" key="3">
    <source>
        <dbReference type="SAM" id="MobiDB-lite"/>
    </source>
</evidence>
<reference evidence="6" key="1">
    <citation type="journal article" date="2015" name="BMC Genomics">
        <title>Genomic and transcriptomic analysis of the endophytic fungus Pestalotiopsis fici reveals its lifestyle and high potential for synthesis of natural products.</title>
        <authorList>
            <person name="Wang X."/>
            <person name="Zhang X."/>
            <person name="Liu L."/>
            <person name="Xiang M."/>
            <person name="Wang W."/>
            <person name="Sun X."/>
            <person name="Che Y."/>
            <person name="Guo L."/>
            <person name="Liu G."/>
            <person name="Guo L."/>
            <person name="Wang C."/>
            <person name="Yin W.B."/>
            <person name="Stadler M."/>
            <person name="Zhang X."/>
            <person name="Liu X."/>
        </authorList>
    </citation>
    <scope>NUCLEOTIDE SEQUENCE [LARGE SCALE GENOMIC DNA]</scope>
    <source>
        <strain evidence="6">W106-1 / CGMCC3.15140</strain>
    </source>
</reference>
<feature type="region of interest" description="Disordered" evidence="3">
    <location>
        <begin position="73"/>
        <end position="103"/>
    </location>
</feature>
<feature type="compositionally biased region" description="Low complexity" evidence="3">
    <location>
        <begin position="400"/>
        <end position="412"/>
    </location>
</feature>
<feature type="compositionally biased region" description="Pro residues" evidence="3">
    <location>
        <begin position="533"/>
        <end position="551"/>
    </location>
</feature>
<dbReference type="STRING" id="1229662.W3X199"/>
<dbReference type="InParanoid" id="W3X199"/>
<keyword evidence="1 2" id="KW-0103">Bromodomain</keyword>
<evidence type="ECO:0000256" key="1">
    <source>
        <dbReference type="ARBA" id="ARBA00023117"/>
    </source>
</evidence>
<dbReference type="EMBL" id="KI912114">
    <property type="protein sequence ID" value="ETS78941.1"/>
    <property type="molecule type" value="Genomic_DNA"/>
</dbReference>
<feature type="compositionally biased region" description="Basic and acidic residues" evidence="3">
    <location>
        <begin position="725"/>
        <end position="747"/>
    </location>
</feature>
<feature type="compositionally biased region" description="Basic residues" evidence="3">
    <location>
        <begin position="376"/>
        <end position="399"/>
    </location>
</feature>
<feature type="compositionally biased region" description="Polar residues" evidence="3">
    <location>
        <begin position="319"/>
        <end position="338"/>
    </location>
</feature>
<dbReference type="eggNOG" id="ENOG502S3YN">
    <property type="taxonomic scope" value="Eukaryota"/>
</dbReference>
<dbReference type="Gene3D" id="1.20.920.10">
    <property type="entry name" value="Bromodomain-like"/>
    <property type="match status" value="1"/>
</dbReference>
<dbReference type="OMA" id="FGPAFPM"/>
<gene>
    <name evidence="5" type="ORF">PFICI_08794</name>
</gene>
<dbReference type="HOGENOM" id="CLU_303488_0_0_1"/>
<protein>
    <recommendedName>
        <fullName evidence="4">Bromo domain-containing protein</fullName>
    </recommendedName>
</protein>
<organism evidence="5 6">
    <name type="scientific">Pestalotiopsis fici (strain W106-1 / CGMCC3.15140)</name>
    <dbReference type="NCBI Taxonomy" id="1229662"/>
    <lineage>
        <taxon>Eukaryota</taxon>
        <taxon>Fungi</taxon>
        <taxon>Dikarya</taxon>
        <taxon>Ascomycota</taxon>
        <taxon>Pezizomycotina</taxon>
        <taxon>Sordariomycetes</taxon>
        <taxon>Xylariomycetidae</taxon>
        <taxon>Amphisphaeriales</taxon>
        <taxon>Sporocadaceae</taxon>
        <taxon>Pestalotiopsis</taxon>
    </lineage>
</organism>
<dbReference type="InterPro" id="IPR036427">
    <property type="entry name" value="Bromodomain-like_sf"/>
</dbReference>
<dbReference type="AlphaFoldDB" id="W3X199"/>
<evidence type="ECO:0000313" key="6">
    <source>
        <dbReference type="Proteomes" id="UP000030651"/>
    </source>
</evidence>
<sequence>MNHTATENTPIESLFLFILLAKHGINPEAFPRISDELKQNGFINLQDSYDAERLSPEKLEQLAHRLVREDQVRELGADDKTANGGNLSPTSRKRKLPSPSPSALKDIEAHREKLPQLVDRLHTRYQEHIIRRIREDEEALDRLEREIKDLEAPPRPQPTLPAAVAPAAAAPATASPVPRQTPNVPRPNGAPPVVDTKAVQPPRLNGHPNHTPVPIPAAQAQSIAKAGPASHPPLPSQPALERKPSQASPSPIPTVVRPPGDVRQVTQSPRPNNINRPPSAPPSGLQHPQAAPAYSLPPRSGTPQPPTPDGLQRPHGIPKSQSPAPHASPQLQQPQTPGTYKWEPPFNPQHPPYNGQTIARPPSYQNQPQPGLPQHPHPHPHVQPQHPHHQPHPHLHQQHAQHPQHPQHPQAQYGNRQPSQPHIQPHMQPGRTPTPGNGPYAQPVLVPPQGPVQNAGQTPPPPRQTHQDVPVQQAQPYRHPAVNASGPATAPAIPSPQYAQQQPQLHPGQPGQPGARQQVLPSQTHPAGRGFPVAPPAGHRPPLAAPVPPGQHPNVQSHSLPSTPIAQRSAQQPFPQQPPHPGAQITGAARQQPQQQQLHQQLPARPPGPMVRVPPSTAQPTQPSSQPQTPVSASILSHVVRGHGTRWTSTPTPSTPRLEVSGYFEPQSPAFEPLSPSPPPASIPKTSPPGAKKETRKPSSKIDATIPKAPSRLSRSVQKPPATKESTEEPDVGRIIKNEEATPKPFEDAGDTEVDEAGPSKTHGAGYRTTNKRKRQDSPVNRGPPAPPTHVLWTRSFNKVSQSALEQVTSHRHANMFAAPIKPRDAPGYPDIILRPQDLRGIRSAINGGQRAAHALEKTLPDLDPSAMNVWLPISVDLIPPKGIINIAQLERELVHMFANSIMYNQDPDRGVGPSFVRPDSEDNSDEAVGYEVDEDGIVKETRNMFLEVEKLLSDLRSEIERNAQPSTVGRTSVSRGVSVSGGDVSNVEDDAEQQAADAESQNTAKRRRKG</sequence>
<dbReference type="GO" id="GO:0006325">
    <property type="term" value="P:chromatin organization"/>
    <property type="evidence" value="ECO:0007669"/>
    <property type="project" value="UniProtKB-ARBA"/>
</dbReference>
<feature type="domain" description="Bromo" evidence="4">
    <location>
        <begin position="809"/>
        <end position="863"/>
    </location>
</feature>
<feature type="compositionally biased region" description="Low complexity" evidence="3">
    <location>
        <begin position="582"/>
        <end position="603"/>
    </location>
</feature>
<dbReference type="PANTHER" id="PTHR15398">
    <property type="entry name" value="BROMODOMAIN-CONTAINING PROTEIN 8"/>
    <property type="match status" value="1"/>
</dbReference>